<evidence type="ECO:0008006" key="4">
    <source>
        <dbReference type="Google" id="ProtNLM"/>
    </source>
</evidence>
<evidence type="ECO:0000313" key="2">
    <source>
        <dbReference type="EMBL" id="KAH0470317.1"/>
    </source>
</evidence>
<dbReference type="InterPro" id="IPR004252">
    <property type="entry name" value="Probable_transposase_24"/>
</dbReference>
<dbReference type="EMBL" id="JAGFBR010000001">
    <property type="protein sequence ID" value="KAH0470317.1"/>
    <property type="molecule type" value="Genomic_DNA"/>
</dbReference>
<evidence type="ECO:0000256" key="1">
    <source>
        <dbReference type="SAM" id="MobiDB-lite"/>
    </source>
</evidence>
<dbReference type="AlphaFoldDB" id="A0AAV7HPE5"/>
<dbReference type="Proteomes" id="UP000775213">
    <property type="component" value="Unassembled WGS sequence"/>
</dbReference>
<keyword evidence="3" id="KW-1185">Reference proteome</keyword>
<feature type="compositionally biased region" description="Polar residues" evidence="1">
    <location>
        <begin position="248"/>
        <end position="268"/>
    </location>
</feature>
<feature type="region of interest" description="Disordered" evidence="1">
    <location>
        <begin position="242"/>
        <end position="268"/>
    </location>
</feature>
<comment type="caution">
    <text evidence="2">The sequence shown here is derived from an EMBL/GenBank/DDBJ whole genome shotgun (WGS) entry which is preliminary data.</text>
</comment>
<evidence type="ECO:0000313" key="3">
    <source>
        <dbReference type="Proteomes" id="UP000775213"/>
    </source>
</evidence>
<gene>
    <name evidence="2" type="ORF">IEQ34_000040</name>
</gene>
<protein>
    <recommendedName>
        <fullName evidence="4">Transposase</fullName>
    </recommendedName>
</protein>
<dbReference type="PANTHER" id="PTHR33144">
    <property type="entry name" value="OS10G0409366 PROTEIN-RELATED"/>
    <property type="match status" value="1"/>
</dbReference>
<organism evidence="2 3">
    <name type="scientific">Dendrobium chrysotoxum</name>
    <name type="common">Orchid</name>
    <dbReference type="NCBI Taxonomy" id="161865"/>
    <lineage>
        <taxon>Eukaryota</taxon>
        <taxon>Viridiplantae</taxon>
        <taxon>Streptophyta</taxon>
        <taxon>Embryophyta</taxon>
        <taxon>Tracheophyta</taxon>
        <taxon>Spermatophyta</taxon>
        <taxon>Magnoliopsida</taxon>
        <taxon>Liliopsida</taxon>
        <taxon>Asparagales</taxon>
        <taxon>Orchidaceae</taxon>
        <taxon>Epidendroideae</taxon>
        <taxon>Malaxideae</taxon>
        <taxon>Dendrobiinae</taxon>
        <taxon>Dendrobium</taxon>
    </lineage>
</organism>
<sequence>MDIRLFRFSFPFDPAPSPPPPYLRVPAPPSHPSSVEERVGLPVVGVKGRSLVVCPCPPPPVLPAPDREILNVEKEMTGGSLFKRAKKAIYSDEQENPIRRRGRTTCADIQNMQPGTRIHIEVNENNIPCNIPESILLGSYLGVVARDPMLAPITFPDWRNKGMEPFKKKMLAEVESKFEYPSHIRHWILQSLGVKWRNYKTTLKAEHWDSRPIEEILETVPAGVDQTQWCQLVNQWSKPEDQERAAKNSANAKKQTCPHTMGRVSSVQRQKETTQACKLLAEEVLTPEDDNIEANERVFAIVMGPEHSGRVRTQGFGVTPTRFCPQSKTEEGGGSGSNFGQIASLREEFRLFRDNQTREFGSFRDEMRQFMQRFLMNYPPHGGSEMDGNDNSSDA</sequence>
<reference evidence="2 3" key="1">
    <citation type="journal article" date="2021" name="Hortic Res">
        <title>Chromosome-scale assembly of the Dendrobium chrysotoxum genome enhances the understanding of orchid evolution.</title>
        <authorList>
            <person name="Zhang Y."/>
            <person name="Zhang G.Q."/>
            <person name="Zhang D."/>
            <person name="Liu X.D."/>
            <person name="Xu X.Y."/>
            <person name="Sun W.H."/>
            <person name="Yu X."/>
            <person name="Zhu X."/>
            <person name="Wang Z.W."/>
            <person name="Zhao X."/>
            <person name="Zhong W.Y."/>
            <person name="Chen H."/>
            <person name="Yin W.L."/>
            <person name="Huang T."/>
            <person name="Niu S.C."/>
            <person name="Liu Z.J."/>
        </authorList>
    </citation>
    <scope>NUCLEOTIDE SEQUENCE [LARGE SCALE GENOMIC DNA]</scope>
    <source>
        <strain evidence="2">Lindl</strain>
    </source>
</reference>
<proteinExistence type="predicted"/>
<name>A0AAV7HPE5_DENCH</name>
<feature type="region of interest" description="Disordered" evidence="1">
    <location>
        <begin position="311"/>
        <end position="339"/>
    </location>
</feature>
<dbReference type="PANTHER" id="PTHR33144:SF55">
    <property type="entry name" value="CHROMATIN REMODELER BROMODOMAIN FAMILY"/>
    <property type="match status" value="1"/>
</dbReference>
<accession>A0AAV7HPE5</accession>
<dbReference type="Pfam" id="PF03004">
    <property type="entry name" value="Transposase_24"/>
    <property type="match status" value="1"/>
</dbReference>